<evidence type="ECO:0000313" key="2">
    <source>
        <dbReference type="Proteomes" id="UP000234323"/>
    </source>
</evidence>
<dbReference type="VEuPathDB" id="FungiDB:RhiirFUN_020280"/>
<protein>
    <submittedName>
        <fullName evidence="1">Uncharacterized protein</fullName>
    </submittedName>
</protein>
<reference evidence="1 2" key="1">
    <citation type="submission" date="2015-10" db="EMBL/GenBank/DDBJ databases">
        <title>Genome analyses suggest a sexual origin of heterokaryosis in a supposedly ancient asexual fungus.</title>
        <authorList>
            <person name="Ropars J."/>
            <person name="Sedzielewska K."/>
            <person name="Noel J."/>
            <person name="Charron P."/>
            <person name="Farinelli L."/>
            <person name="Marton T."/>
            <person name="Kruger M."/>
            <person name="Pelin A."/>
            <person name="Brachmann A."/>
            <person name="Corradi N."/>
        </authorList>
    </citation>
    <scope>NUCLEOTIDE SEQUENCE [LARGE SCALE GENOMIC DNA]</scope>
    <source>
        <strain evidence="1 2">A4</strain>
    </source>
</reference>
<name>A0A2I1GTC2_9GLOM</name>
<dbReference type="AlphaFoldDB" id="A0A2I1GTC2"/>
<organism evidence="1 2">
    <name type="scientific">Rhizophagus irregularis</name>
    <dbReference type="NCBI Taxonomy" id="588596"/>
    <lineage>
        <taxon>Eukaryota</taxon>
        <taxon>Fungi</taxon>
        <taxon>Fungi incertae sedis</taxon>
        <taxon>Mucoromycota</taxon>
        <taxon>Glomeromycotina</taxon>
        <taxon>Glomeromycetes</taxon>
        <taxon>Glomerales</taxon>
        <taxon>Glomeraceae</taxon>
        <taxon>Rhizophagus</taxon>
    </lineage>
</organism>
<sequence length="229" mass="26832">MSEPLDKLEKKIDILLSADRVIVILDLCGTERFMNVKISSPEEIFGRHKDSLKNSYMMFRDDVHLVWKEAKQTKKFRKFPGSFKNISLLWSSLPENIKNIYMQIFTDYKKLAPRFKNYIKNGERLIQPEEIQRAPSDNVKTIEEKMGKTIGVGAGNNENLFLQRPVFLEGNGCSSYMAPYFDNQMVDQEAFLHNHMNMDKQQQLVEMAPYFDNPMGHDLFYEVEKENEE</sequence>
<dbReference type="VEuPathDB" id="FungiDB:FUN_013196"/>
<proteinExistence type="predicted"/>
<dbReference type="Proteomes" id="UP000234323">
    <property type="component" value="Unassembled WGS sequence"/>
</dbReference>
<evidence type="ECO:0000313" key="1">
    <source>
        <dbReference type="EMBL" id="PKY49890.1"/>
    </source>
</evidence>
<accession>A0A2I1GTC2</accession>
<comment type="caution">
    <text evidence="1">The sequence shown here is derived from an EMBL/GenBank/DDBJ whole genome shotgun (WGS) entry which is preliminary data.</text>
</comment>
<dbReference type="VEuPathDB" id="FungiDB:RhiirA1_387259"/>
<gene>
    <name evidence="1" type="ORF">RhiirA4_446072</name>
</gene>
<dbReference type="EMBL" id="LLXI01000796">
    <property type="protein sequence ID" value="PKY49890.1"/>
    <property type="molecule type" value="Genomic_DNA"/>
</dbReference>
<keyword evidence="2" id="KW-1185">Reference proteome</keyword>